<dbReference type="Proteomes" id="UP000518091">
    <property type="component" value="Unassembled WGS sequence"/>
</dbReference>
<evidence type="ECO:0000313" key="3">
    <source>
        <dbReference type="Proteomes" id="UP000518091"/>
    </source>
</evidence>
<reference evidence="2 4" key="1">
    <citation type="submission" date="2020-05" db="EMBL/GenBank/DDBJ databases">
        <title>Comparative genomic analysis of denitrifying bacteria from Halomonas genus.</title>
        <authorList>
            <person name="Wang L."/>
            <person name="Shao Z."/>
        </authorList>
    </citation>
    <scope>NUCLEOTIDE SEQUENCE [LARGE SCALE GENOMIC DNA]</scope>
    <source>
        <strain evidence="2 4">DSM 17331</strain>
    </source>
</reference>
<dbReference type="RefSeq" id="WP_238984576.1">
    <property type="nucleotide sequence ID" value="NZ_JABFUB010000027.1"/>
</dbReference>
<evidence type="ECO:0000313" key="1">
    <source>
        <dbReference type="EMBL" id="MBA2780901.1"/>
    </source>
</evidence>
<organism evidence="1 3">
    <name type="scientific">Billgrantia kenyensis</name>
    <dbReference type="NCBI Taxonomy" id="321266"/>
    <lineage>
        <taxon>Bacteria</taxon>
        <taxon>Pseudomonadati</taxon>
        <taxon>Pseudomonadota</taxon>
        <taxon>Gammaproteobacteria</taxon>
        <taxon>Oceanospirillales</taxon>
        <taxon>Halomonadaceae</taxon>
        <taxon>Billgrantia</taxon>
    </lineage>
</organism>
<keyword evidence="4" id="KW-1185">Reference proteome</keyword>
<dbReference type="AlphaFoldDB" id="A0A7V9W4J0"/>
<sequence length="91" mass="9946">MCLARPPGQLDITRRIGHARLAELAPRSHVADKNLAVSSPFTLAGQKFRITVSTGIARYPVDVTMYHMHEPQPAAEAALSMQQRLGNPSLN</sequence>
<evidence type="ECO:0000313" key="4">
    <source>
        <dbReference type="Proteomes" id="UP000814353"/>
    </source>
</evidence>
<proteinExistence type="predicted"/>
<name>A0A7V9W4J0_9GAMM</name>
<protein>
    <submittedName>
        <fullName evidence="1">Uncharacterized protein</fullName>
    </submittedName>
</protein>
<evidence type="ECO:0000313" key="2">
    <source>
        <dbReference type="EMBL" id="MCG6663638.1"/>
    </source>
</evidence>
<dbReference type="EMBL" id="JABFUB010000027">
    <property type="protein sequence ID" value="MCG6663638.1"/>
    <property type="molecule type" value="Genomic_DNA"/>
</dbReference>
<comment type="caution">
    <text evidence="1">The sequence shown here is derived from an EMBL/GenBank/DDBJ whole genome shotgun (WGS) entry which is preliminary data.</text>
</comment>
<gene>
    <name evidence="1" type="ORF">H1D44_18610</name>
    <name evidence="2" type="ORF">HOP48_19070</name>
</gene>
<reference evidence="1 3" key="2">
    <citation type="submission" date="2020-07" db="EMBL/GenBank/DDBJ databases">
        <title>Identification of Halomonas strains.</title>
        <authorList>
            <person name="Xiao Z."/>
            <person name="Shen J."/>
        </authorList>
    </citation>
    <scope>NUCLEOTIDE SEQUENCE [LARGE SCALE GENOMIC DNA]</scope>
    <source>
        <strain evidence="1 3">DSM 17331</strain>
    </source>
</reference>
<dbReference type="EMBL" id="JACEFT010000036">
    <property type="protein sequence ID" value="MBA2780901.1"/>
    <property type="molecule type" value="Genomic_DNA"/>
</dbReference>
<accession>A0A7V9W4J0</accession>
<dbReference type="Proteomes" id="UP000814353">
    <property type="component" value="Unassembled WGS sequence"/>
</dbReference>